<dbReference type="SUPFAM" id="SSF103481">
    <property type="entry name" value="Multidrug resistance efflux transporter EmrE"/>
    <property type="match status" value="1"/>
</dbReference>
<evidence type="ECO:0000313" key="8">
    <source>
        <dbReference type="Proteomes" id="UP000886611"/>
    </source>
</evidence>
<evidence type="ECO:0000256" key="1">
    <source>
        <dbReference type="ARBA" id="ARBA00004141"/>
    </source>
</evidence>
<feature type="non-terminal residue" evidence="7">
    <location>
        <position position="315"/>
    </location>
</feature>
<sequence>MTPERQDSSLAALGVGVAVVSSLINGSTFVLQKKGIQRAQQKGTGAPPSQKSTVVGFFVWTLFPCQIGNFLAYNMAPAALVTPLGALGVPFGSLLAVYMIQEKVGILGKLGCLLTCVGSIILIIHAPKSNSVTSRLELEEKLSNPVFLCYLFIVLLLLCVLIFWIAPAHGSKNIMVYISICSLLGSFTVPCSKGLGLTAQDSFNNDSSDEKALFLFFLFLCTLLLSILIQFIYINKALEVFDSSIFSAIYYVTFTSISILASSILFREWKTVGAVDFIGILCGFTTVSVGLFLLKVFKDLHLSWKDAQKVSTKID</sequence>
<keyword evidence="8" id="KW-1185">Reference proteome</keyword>
<dbReference type="InterPro" id="IPR037185">
    <property type="entry name" value="EmrE-like"/>
</dbReference>
<dbReference type="PANTHER" id="PTHR12570:SF17">
    <property type="entry name" value="MAGNESIUM TRANSPORTER NIPA1"/>
    <property type="match status" value="1"/>
</dbReference>
<feature type="transmembrane region" description="Helical" evidence="6">
    <location>
        <begin position="12"/>
        <end position="31"/>
    </location>
</feature>
<gene>
    <name evidence="7" type="primary">Nipa1</name>
    <name evidence="7" type="ORF">GTO96_0013280</name>
</gene>
<feature type="non-terminal residue" evidence="7">
    <location>
        <position position="1"/>
    </location>
</feature>
<evidence type="ECO:0000256" key="5">
    <source>
        <dbReference type="ARBA" id="ARBA00023136"/>
    </source>
</evidence>
<feature type="transmembrane region" description="Helical" evidence="6">
    <location>
        <begin position="245"/>
        <end position="266"/>
    </location>
</feature>
<feature type="transmembrane region" description="Helical" evidence="6">
    <location>
        <begin position="106"/>
        <end position="125"/>
    </location>
</feature>
<dbReference type="GO" id="GO:0015095">
    <property type="term" value="F:magnesium ion transmembrane transporter activity"/>
    <property type="evidence" value="ECO:0007669"/>
    <property type="project" value="InterPro"/>
</dbReference>
<feature type="transmembrane region" description="Helical" evidence="6">
    <location>
        <begin position="212"/>
        <end position="233"/>
    </location>
</feature>
<dbReference type="AlphaFoldDB" id="A0A8X7WVD8"/>
<keyword evidence="5 6" id="KW-0472">Membrane</keyword>
<feature type="transmembrane region" description="Helical" evidence="6">
    <location>
        <begin position="145"/>
        <end position="167"/>
    </location>
</feature>
<evidence type="ECO:0000256" key="3">
    <source>
        <dbReference type="ARBA" id="ARBA00022692"/>
    </source>
</evidence>
<evidence type="ECO:0000256" key="2">
    <source>
        <dbReference type="ARBA" id="ARBA00007230"/>
    </source>
</evidence>
<keyword evidence="3 6" id="KW-0812">Transmembrane</keyword>
<dbReference type="Proteomes" id="UP000886611">
    <property type="component" value="Unassembled WGS sequence"/>
</dbReference>
<proteinExistence type="inferred from homology"/>
<feature type="transmembrane region" description="Helical" evidence="6">
    <location>
        <begin position="272"/>
        <end position="294"/>
    </location>
</feature>
<feature type="transmembrane region" description="Helical" evidence="6">
    <location>
        <begin position="52"/>
        <end position="72"/>
    </location>
</feature>
<comment type="caution">
    <text evidence="7">The sequence shown here is derived from an EMBL/GenBank/DDBJ whole genome shotgun (WGS) entry which is preliminary data.</text>
</comment>
<dbReference type="GO" id="GO:0016020">
    <property type="term" value="C:membrane"/>
    <property type="evidence" value="ECO:0007669"/>
    <property type="project" value="UniProtKB-SubCell"/>
</dbReference>
<dbReference type="Pfam" id="PF05653">
    <property type="entry name" value="Mg_trans_NIPA"/>
    <property type="match status" value="1"/>
</dbReference>
<evidence type="ECO:0000256" key="4">
    <source>
        <dbReference type="ARBA" id="ARBA00022989"/>
    </source>
</evidence>
<feature type="transmembrane region" description="Helical" evidence="6">
    <location>
        <begin position="78"/>
        <end position="99"/>
    </location>
</feature>
<evidence type="ECO:0000256" key="6">
    <source>
        <dbReference type="SAM" id="Phobius"/>
    </source>
</evidence>
<dbReference type="PANTHER" id="PTHR12570">
    <property type="match status" value="1"/>
</dbReference>
<protein>
    <submittedName>
        <fullName evidence="7">NIPA1 protein</fullName>
    </submittedName>
</protein>
<comment type="similarity">
    <text evidence="2">Belongs to the NIPA family.</text>
</comment>
<dbReference type="InterPro" id="IPR008521">
    <property type="entry name" value="Mg_trans_NIPA"/>
</dbReference>
<comment type="subcellular location">
    <subcellularLocation>
        <location evidence="1">Membrane</location>
        <topology evidence="1">Multi-pass membrane protein</topology>
    </subcellularLocation>
</comment>
<keyword evidence="4 6" id="KW-1133">Transmembrane helix</keyword>
<name>A0A8X7WVD8_POLSE</name>
<dbReference type="EMBL" id="JAATIS010008602">
    <property type="protein sequence ID" value="KAG2457147.1"/>
    <property type="molecule type" value="Genomic_DNA"/>
</dbReference>
<organism evidence="7 8">
    <name type="scientific">Polypterus senegalus</name>
    <name type="common">Senegal bichir</name>
    <dbReference type="NCBI Taxonomy" id="55291"/>
    <lineage>
        <taxon>Eukaryota</taxon>
        <taxon>Metazoa</taxon>
        <taxon>Chordata</taxon>
        <taxon>Craniata</taxon>
        <taxon>Vertebrata</taxon>
        <taxon>Euteleostomi</taxon>
        <taxon>Actinopterygii</taxon>
        <taxon>Polypteriformes</taxon>
        <taxon>Polypteridae</taxon>
        <taxon>Polypterus</taxon>
    </lineage>
</organism>
<evidence type="ECO:0000313" key="7">
    <source>
        <dbReference type="EMBL" id="KAG2457147.1"/>
    </source>
</evidence>
<reference evidence="7 8" key="1">
    <citation type="journal article" date="2021" name="Cell">
        <title>Tracing the genetic footprints of vertebrate landing in non-teleost ray-finned fishes.</title>
        <authorList>
            <person name="Bi X."/>
            <person name="Wang K."/>
            <person name="Yang L."/>
            <person name="Pan H."/>
            <person name="Jiang H."/>
            <person name="Wei Q."/>
            <person name="Fang M."/>
            <person name="Yu H."/>
            <person name="Zhu C."/>
            <person name="Cai Y."/>
            <person name="He Y."/>
            <person name="Gan X."/>
            <person name="Zeng H."/>
            <person name="Yu D."/>
            <person name="Zhu Y."/>
            <person name="Jiang H."/>
            <person name="Qiu Q."/>
            <person name="Yang H."/>
            <person name="Zhang Y.E."/>
            <person name="Wang W."/>
            <person name="Zhu M."/>
            <person name="He S."/>
            <person name="Zhang G."/>
        </authorList>
    </citation>
    <scope>NUCLEOTIDE SEQUENCE [LARGE SCALE GENOMIC DNA]</scope>
    <source>
        <strain evidence="7">Bchr_013</strain>
    </source>
</reference>
<feature type="transmembrane region" description="Helical" evidence="6">
    <location>
        <begin position="174"/>
        <end position="192"/>
    </location>
</feature>
<accession>A0A8X7WVD8</accession>